<reference evidence="1 2" key="1">
    <citation type="submission" date="2024-09" db="EMBL/GenBank/DDBJ databases">
        <authorList>
            <person name="Sun Q."/>
            <person name="Mori K."/>
        </authorList>
    </citation>
    <scope>NUCLEOTIDE SEQUENCE [LARGE SCALE GENOMIC DNA]</scope>
    <source>
        <strain evidence="1 2">JCM 6917</strain>
    </source>
</reference>
<sequence>MKKELGGTLYEGTPPVVAVPTGLPMTDGTVLAALVLVVEPDVDEAEVKDFVTRYRMAPRGEVARAADSQARWSLEDDGRVTIQLLCEEGAARIVIPADPRIHQWTALARHGGGSISLIVSPGLPDTDLMTLGRHLGPYGGPYWHLSVGCIPL</sequence>
<dbReference type="RefSeq" id="WP_381346934.1">
    <property type="nucleotide sequence ID" value="NZ_JBHMCY010000030.1"/>
</dbReference>
<dbReference type="Proteomes" id="UP001589709">
    <property type="component" value="Unassembled WGS sequence"/>
</dbReference>
<protein>
    <submittedName>
        <fullName evidence="1">Uncharacterized protein</fullName>
    </submittedName>
</protein>
<gene>
    <name evidence="1" type="ORF">ACFF45_17225</name>
</gene>
<proteinExistence type="predicted"/>
<evidence type="ECO:0000313" key="2">
    <source>
        <dbReference type="Proteomes" id="UP001589709"/>
    </source>
</evidence>
<dbReference type="EMBL" id="JBHMCY010000030">
    <property type="protein sequence ID" value="MFB9464403.1"/>
    <property type="molecule type" value="Genomic_DNA"/>
</dbReference>
<organism evidence="1 2">
    <name type="scientific">Streptomyces cinereospinus</name>
    <dbReference type="NCBI Taxonomy" id="285561"/>
    <lineage>
        <taxon>Bacteria</taxon>
        <taxon>Bacillati</taxon>
        <taxon>Actinomycetota</taxon>
        <taxon>Actinomycetes</taxon>
        <taxon>Kitasatosporales</taxon>
        <taxon>Streptomycetaceae</taxon>
        <taxon>Streptomyces</taxon>
    </lineage>
</organism>
<evidence type="ECO:0000313" key="1">
    <source>
        <dbReference type="EMBL" id="MFB9464403.1"/>
    </source>
</evidence>
<accession>A0ABV5N2A7</accession>
<keyword evidence="2" id="KW-1185">Reference proteome</keyword>
<comment type="caution">
    <text evidence="1">The sequence shown here is derived from an EMBL/GenBank/DDBJ whole genome shotgun (WGS) entry which is preliminary data.</text>
</comment>
<name>A0ABV5N2A7_9ACTN</name>